<dbReference type="RefSeq" id="WP_190834007.1">
    <property type="nucleotide sequence ID" value="NZ_CAWPPI010000082.1"/>
</dbReference>
<dbReference type="EMBL" id="JACXAE010000082">
    <property type="protein sequence ID" value="MBD2775517.1"/>
    <property type="molecule type" value="Genomic_DNA"/>
</dbReference>
<proteinExistence type="predicted"/>
<sequence>MLRKLHPYIAFTLLANATLIGGLLTPAHAKSAETIESRNFVEKLALNPSQETCATRTLRQGNSAEIYSTQSNQGEVIPSAFTSNTSGLMTTTKTTGIGQQNFVQLLETYLNVSNGSELDLDSVLANEFEQEGILLAKCCAF</sequence>
<evidence type="ECO:0000256" key="1">
    <source>
        <dbReference type="SAM" id="SignalP"/>
    </source>
</evidence>
<protein>
    <submittedName>
        <fullName evidence="2">Uncharacterized protein</fullName>
    </submittedName>
</protein>
<evidence type="ECO:0000313" key="2">
    <source>
        <dbReference type="EMBL" id="MBD2775517.1"/>
    </source>
</evidence>
<keyword evidence="3" id="KW-1185">Reference proteome</keyword>
<dbReference type="AlphaFoldDB" id="A0A8J7BYC9"/>
<feature type="chain" id="PRO_5035258743" evidence="1">
    <location>
        <begin position="30"/>
        <end position="141"/>
    </location>
</feature>
<feature type="signal peptide" evidence="1">
    <location>
        <begin position="1"/>
        <end position="29"/>
    </location>
</feature>
<dbReference type="Proteomes" id="UP000629098">
    <property type="component" value="Unassembled WGS sequence"/>
</dbReference>
<evidence type="ECO:0000313" key="3">
    <source>
        <dbReference type="Proteomes" id="UP000629098"/>
    </source>
</evidence>
<keyword evidence="1" id="KW-0732">Signal</keyword>
<comment type="caution">
    <text evidence="2">The sequence shown here is derived from an EMBL/GenBank/DDBJ whole genome shotgun (WGS) entry which is preliminary data.</text>
</comment>
<organism evidence="2 3">
    <name type="scientific">Iningainema tapete BLCC-T55</name>
    <dbReference type="NCBI Taxonomy" id="2748662"/>
    <lineage>
        <taxon>Bacteria</taxon>
        <taxon>Bacillati</taxon>
        <taxon>Cyanobacteriota</taxon>
        <taxon>Cyanophyceae</taxon>
        <taxon>Nostocales</taxon>
        <taxon>Scytonemataceae</taxon>
        <taxon>Iningainema tapete</taxon>
    </lineage>
</organism>
<gene>
    <name evidence="2" type="ORF">ICL16_26520</name>
</gene>
<name>A0A8J7BYC9_9CYAN</name>
<reference evidence="2" key="1">
    <citation type="submission" date="2020-09" db="EMBL/GenBank/DDBJ databases">
        <title>Iningainema tapete sp. nov. (Scytonemataceae, Cyanobacteria) from greenhouses in central Florida (USA) produces two types of nodularin with biosynthetic potential for microcystin-LR and anabaenopeptins.</title>
        <authorList>
            <person name="Berthold D.E."/>
            <person name="Lefler F.W."/>
            <person name="Huang I.-S."/>
            <person name="Abdulla H."/>
            <person name="Zimba P.V."/>
            <person name="Laughinghouse H.D. IV."/>
        </authorList>
    </citation>
    <scope>NUCLEOTIDE SEQUENCE</scope>
    <source>
        <strain evidence="2">BLCCT55</strain>
    </source>
</reference>
<accession>A0A8J7BYC9</accession>